<feature type="compositionally biased region" description="Low complexity" evidence="5">
    <location>
        <begin position="1722"/>
        <end position="1757"/>
    </location>
</feature>
<gene>
    <name evidence="9" type="ORF">Tdes44962_MAKER02447</name>
</gene>
<feature type="compositionally biased region" description="Pro residues" evidence="5">
    <location>
        <begin position="1994"/>
        <end position="2005"/>
    </location>
</feature>
<reference evidence="9 10" key="1">
    <citation type="journal article" date="2018" name="IMA Fungus">
        <title>IMA Genome-F 10: Nine draft genome sequences of Claviceps purpurea s.lat., including C. arundinis, C. humidiphila, and C. cf. spartinae, pseudomolecules for the pitch canker pathogen Fusarium circinatum, draft genome of Davidsoniella eucalypti, Grosmannia galeiformis, Quambalaria eucalypti, and Teratosphaeria destructans.</title>
        <authorList>
            <person name="Wingfield B.D."/>
            <person name="Liu M."/>
            <person name="Nguyen H.D."/>
            <person name="Lane F.A."/>
            <person name="Morgan S.W."/>
            <person name="De Vos L."/>
            <person name="Wilken P.M."/>
            <person name="Duong T.A."/>
            <person name="Aylward J."/>
            <person name="Coetzee M.P."/>
            <person name="Dadej K."/>
            <person name="De Beer Z.W."/>
            <person name="Findlay W."/>
            <person name="Havenga M."/>
            <person name="Kolarik M."/>
            <person name="Menzies J.G."/>
            <person name="Naidoo K."/>
            <person name="Pochopski O."/>
            <person name="Shoukouhi P."/>
            <person name="Santana Q.C."/>
            <person name="Seifert K.A."/>
            <person name="Soal N."/>
            <person name="Steenkamp E.T."/>
            <person name="Tatham C.T."/>
            <person name="van der Nest M.A."/>
            <person name="Wingfield M.J."/>
        </authorList>
    </citation>
    <scope>NUCLEOTIDE SEQUENCE [LARGE SCALE GENOMIC DNA]</scope>
    <source>
        <strain evidence="9">CMW44962</strain>
    </source>
</reference>
<evidence type="ECO:0000259" key="6">
    <source>
        <dbReference type="Pfam" id="PF11262"/>
    </source>
</evidence>
<dbReference type="GO" id="GO:0006406">
    <property type="term" value="P:mRNA export from nucleus"/>
    <property type="evidence" value="ECO:0007669"/>
    <property type="project" value="InterPro"/>
</dbReference>
<feature type="compositionally biased region" description="Basic and acidic residues" evidence="5">
    <location>
        <begin position="1538"/>
        <end position="1547"/>
    </location>
</feature>
<feature type="compositionally biased region" description="Polar residues" evidence="5">
    <location>
        <begin position="1061"/>
        <end position="1071"/>
    </location>
</feature>
<dbReference type="GO" id="GO:0000445">
    <property type="term" value="C:THO complex part of transcription export complex"/>
    <property type="evidence" value="ECO:0007669"/>
    <property type="project" value="TreeGrafter"/>
</dbReference>
<feature type="compositionally biased region" description="Basic and acidic residues" evidence="5">
    <location>
        <begin position="1908"/>
        <end position="1921"/>
    </location>
</feature>
<feature type="compositionally biased region" description="Basic and acidic residues" evidence="5">
    <location>
        <begin position="1504"/>
        <end position="1516"/>
    </location>
</feature>
<evidence type="ECO:0000313" key="9">
    <source>
        <dbReference type="EMBL" id="KAH9828282.1"/>
    </source>
</evidence>
<feature type="compositionally biased region" description="Basic and acidic residues" evidence="5">
    <location>
        <begin position="2108"/>
        <end position="2131"/>
    </location>
</feature>
<protein>
    <recommendedName>
        <fullName evidence="3">THO complex subunit 2</fullName>
    </recommendedName>
</protein>
<comment type="subcellular location">
    <subcellularLocation>
        <location evidence="1">Nucleus</location>
    </subcellularLocation>
</comment>
<feature type="compositionally biased region" description="Polar residues" evidence="5">
    <location>
        <begin position="2050"/>
        <end position="2060"/>
    </location>
</feature>
<evidence type="ECO:0000313" key="10">
    <source>
        <dbReference type="Proteomes" id="UP001138500"/>
    </source>
</evidence>
<feature type="compositionally biased region" description="Basic and acidic residues" evidence="5">
    <location>
        <begin position="1778"/>
        <end position="1796"/>
    </location>
</feature>
<accession>A0A9W7STL7</accession>
<evidence type="ECO:0000256" key="5">
    <source>
        <dbReference type="SAM" id="MobiDB-lite"/>
    </source>
</evidence>
<dbReference type="Pfam" id="PF11732">
    <property type="entry name" value="Thoc2"/>
    <property type="match status" value="1"/>
</dbReference>
<organism evidence="9 10">
    <name type="scientific">Teratosphaeria destructans</name>
    <dbReference type="NCBI Taxonomy" id="418781"/>
    <lineage>
        <taxon>Eukaryota</taxon>
        <taxon>Fungi</taxon>
        <taxon>Dikarya</taxon>
        <taxon>Ascomycota</taxon>
        <taxon>Pezizomycotina</taxon>
        <taxon>Dothideomycetes</taxon>
        <taxon>Dothideomycetidae</taxon>
        <taxon>Mycosphaerellales</taxon>
        <taxon>Teratosphaeriaceae</taxon>
        <taxon>Teratosphaeria</taxon>
    </lineage>
</organism>
<feature type="domain" description="THO complex subunit 2 N-terminal" evidence="8">
    <location>
        <begin position="6"/>
        <end position="746"/>
    </location>
</feature>
<comment type="similarity">
    <text evidence="2">Belongs to the THOC2 family.</text>
</comment>
<feature type="compositionally biased region" description="Low complexity" evidence="5">
    <location>
        <begin position="1944"/>
        <end position="1976"/>
    </location>
</feature>
<proteinExistence type="inferred from homology"/>
<dbReference type="PANTHER" id="PTHR21597:SF0">
    <property type="entry name" value="THO COMPLEX SUBUNIT 2"/>
    <property type="match status" value="1"/>
</dbReference>
<feature type="region of interest" description="Disordered" evidence="5">
    <location>
        <begin position="1434"/>
        <end position="2210"/>
    </location>
</feature>
<evidence type="ECO:0000256" key="1">
    <source>
        <dbReference type="ARBA" id="ARBA00004123"/>
    </source>
</evidence>
<dbReference type="Proteomes" id="UP001138500">
    <property type="component" value="Unassembled WGS sequence"/>
</dbReference>
<dbReference type="GO" id="GO:0003729">
    <property type="term" value="F:mRNA binding"/>
    <property type="evidence" value="ECO:0007669"/>
    <property type="project" value="TreeGrafter"/>
</dbReference>
<feature type="region of interest" description="Disordered" evidence="5">
    <location>
        <begin position="1040"/>
        <end position="1074"/>
    </location>
</feature>
<evidence type="ECO:0000256" key="2">
    <source>
        <dbReference type="ARBA" id="ARBA00007857"/>
    </source>
</evidence>
<dbReference type="PANTHER" id="PTHR21597">
    <property type="entry name" value="THO2 PROTEIN"/>
    <property type="match status" value="1"/>
</dbReference>
<dbReference type="InterPro" id="IPR032302">
    <property type="entry name" value="THOC2_N"/>
</dbReference>
<evidence type="ECO:0000259" key="8">
    <source>
        <dbReference type="Pfam" id="PF16134"/>
    </source>
</evidence>
<dbReference type="InterPro" id="IPR021418">
    <property type="entry name" value="THO_THOC2_C"/>
</dbReference>
<feature type="compositionally biased region" description="Basic and acidic residues" evidence="5">
    <location>
        <begin position="1815"/>
        <end position="1825"/>
    </location>
</feature>
<feature type="compositionally biased region" description="Polar residues" evidence="5">
    <location>
        <begin position="2026"/>
        <end position="2037"/>
    </location>
</feature>
<feature type="compositionally biased region" description="Low complexity" evidence="5">
    <location>
        <begin position="1656"/>
        <end position="1667"/>
    </location>
</feature>
<feature type="compositionally biased region" description="Basic and acidic residues" evidence="5">
    <location>
        <begin position="1620"/>
        <end position="1655"/>
    </location>
</feature>
<dbReference type="Pfam" id="PF11262">
    <property type="entry name" value="Tho2"/>
    <property type="match status" value="1"/>
</dbReference>
<evidence type="ECO:0000259" key="7">
    <source>
        <dbReference type="Pfam" id="PF11732"/>
    </source>
</evidence>
<dbReference type="InterPro" id="IPR021726">
    <property type="entry name" value="THO_THOC2_N"/>
</dbReference>
<evidence type="ECO:0000256" key="4">
    <source>
        <dbReference type="ARBA" id="ARBA00023242"/>
    </source>
</evidence>
<feature type="compositionally biased region" description="Low complexity" evidence="5">
    <location>
        <begin position="441"/>
        <end position="454"/>
    </location>
</feature>
<feature type="compositionally biased region" description="Basic and acidic residues" evidence="5">
    <location>
        <begin position="1673"/>
        <end position="1692"/>
    </location>
</feature>
<dbReference type="OrthoDB" id="29024at2759"/>
<keyword evidence="10" id="KW-1185">Reference proteome</keyword>
<name>A0A9W7STL7_9PEZI</name>
<dbReference type="Pfam" id="PF16134">
    <property type="entry name" value="THOC2_N"/>
    <property type="match status" value="1"/>
</dbReference>
<reference evidence="9 10" key="2">
    <citation type="journal article" date="2021" name="Curr. Genet.">
        <title>Genetic response to nitrogen starvation in the aggressive Eucalyptus foliar pathogen Teratosphaeria destructans.</title>
        <authorList>
            <person name="Havenga M."/>
            <person name="Wingfield B.D."/>
            <person name="Wingfield M.J."/>
            <person name="Dreyer L.L."/>
            <person name="Roets F."/>
            <person name="Aylward J."/>
        </authorList>
    </citation>
    <scope>NUCLEOTIDE SEQUENCE [LARGE SCALE GENOMIC DNA]</scope>
    <source>
        <strain evidence="9">CMW44962</strain>
    </source>
</reference>
<dbReference type="InterPro" id="IPR040007">
    <property type="entry name" value="Tho2"/>
</dbReference>
<feature type="region of interest" description="Disordered" evidence="5">
    <location>
        <begin position="417"/>
        <end position="485"/>
    </location>
</feature>
<evidence type="ECO:0000256" key="3">
    <source>
        <dbReference type="ARBA" id="ARBA00019596"/>
    </source>
</evidence>
<dbReference type="GO" id="GO:0006397">
    <property type="term" value="P:mRNA processing"/>
    <property type="evidence" value="ECO:0007669"/>
    <property type="project" value="InterPro"/>
</dbReference>
<feature type="compositionally biased region" description="Basic and acidic residues" evidence="5">
    <location>
        <begin position="1040"/>
        <end position="1051"/>
    </location>
</feature>
<sequence length="2210" mass="245695">MAFDCLTDEAIESWGQGGKQAVLAAARGADEETVSVIFQELVRSGLDKRIDPGEAGEMVRRIIGDKQQHEVDMDAQALFLDVIALLSETESTKAEYLTLLSATDIDPQEMRIVLEDRPLQNSALVQASFRAQRIRKITTLLYRQANYNLLREESEGYAKLLTEYFNIVDTFQGNQAIESGVVDDAFQRIKALIGAFDLDVGRALDVTMDIGANTLVRAYVFIIKFYRASSWWPDNRLAEGITFEEPAVTSFPAWALPGSTQSAYTEEQRQSLNARKHLRDERFWQQVRDHGVHAFFEIGARKILNFDDIQELLNTEVQPIMEVKKGQEQEVNPEKRVRTNEARRYMRKTKLLPPPGNADAAQLLGFKLRYYASTARSAGETLPDNLIHFTALLIKIGFISLRDLYPHLYPCDEQMPQERKRLEKEKAEKDSKERPGGGPNALAMAAALTDDTQQPTTRLRNEKLANGGATPKAGEKKDDSTADELPTPANQKLLMLKALLILGALPEALFILGRFPWLVDVDSDIPRYLHRVVRRMLSKMTEELLPLQDRSALAQPREIVKDTTADSNGKLPRIPGPQRRSPMKWLNIEGVSAEGIEGRYYYQDWDDCIPVCQSIEHVVLLCNTLLGYLGPKIGQDHVVYGTLLRVARSSLAKDDTETNRTRWLDLMKRLLVPASSFTKHNPALTDDLYQLLLLWPTTTRYRIYAEWFTGKTSRLPDVKTAFDYNRAEAKEVMRRVSNDNVKTQSRALGKVSYSAPGVLITYMINQMESYTNMIPALVECTKYFPKLAYDVLTWCLINSLSGGGRDRMQADGMLTSSWLQALSSFVASLFYRYSDVNPSPVLQYLAAELRKGESTDLEMFEQVLTEMAGIRPDTEYNDQQILSMSGGEVLQAQVIQSLGDTRHARKSSAKRLIKALSEPGLIGQLLISIAQENQAYAHHPSSANMPLKVLENNLDKIHRVFWQYLQVLKANLRLAEFEAAVPDVTSLIGDFALRPAVAFTVCRAIISDRVNQFDEAKKQEGQERKKQRLGANIKEIEMQYAEDKPEIKDEQAVDDSDETKGAQTNGESQETPAPAIPSLGNPLWHPVLQPIIDRLPEVAGDLKDRISIPFYVTFWTLDHSDVLVHTESYITEKDRLDKQISAIIRDRSNMAAAQVQERDRKRKALAETMRKLQDEVKARVVHFTGVTNRLKREKTYWFDRSRDREHLDARHEALLQECFLPRAVMSPTDAHYSFLMLKILHERGTPGFSTLHLMNAFFKKQALSALIFQFTEDEAQNFGRFLNEVLKLLGTWHAKKENYQKDVVGEFRKDNKLPGFTIKATDYNDPSTWSFLDYESFRRMLYNWHGAVYNALVACFDTGEYSHTRNGIKVLKAIVHNFPQLNFHGKNMVGAIQKIVEREKSGRRDLETMARSVLAPLMQREKLWVLPQAFRLNDVTKDGKPGSRQPSAKPETPQPANGTPKLNAAAPEFKPTGASGGMRKESAVEDGEVQEEKKTAKAVEAADIEMKDAPISKDESSANLPERSAVVVPKQVPTAPAKDQKKSDTRVELTATAPAPSAPRAPQPSVNGDGLHDPSRAPSAQSTPSRKAREPSMRTERVQPRPASHAEKPLPPVPAAAPRQDNRYGPREGSRRAEEFGRLDRPGDVRPPPPRDHSPGSRGSRVRSPPRAALGLPRDERPRPRDDSYPVIRRDVSMGSARPTDSRDRVNGSMGPPSAQPHPDRAAYLPSAALQSASQATARPSSSGGSSALSQASASFGVNPERQRLIDAVNAPGSSSMADKDRRRERDSRDGRDDRNAPPLSRSDSRQNGRVLPDIPRDGSRHEQPMELAPSGPRNGRLNKDQSGESSYGRLDAPQDMPSVSGARPPNGPSGGRGGRNFTAPQPIIHGRNELSAISRAPEPLPPFRPPHGNDRRGSGPHNDRQGPGSAPQTPIAESPAGIHPSRLQNVVQQQPPPLQTTHQNMNGMRGASSPLSGAPPSGPRVAGNRAPAGAPTGPSPITAPPPSGPAAGPADRQRGSRQRGQMSQINAQLQQANSPSAAPRGPGDVSFRGASTRQNSFAASPSGMGPGVPVVASPMDPPLPRRGGGEGQGSRPPSRAEGRSELFGTRDGGEGREDSRHRRREGDRSSDRQHSGRHASHERRRDDEQIPQRLPQPVMDDGRDKHGPLRDERRVRDDRDRHETPRDARVPERGPRDEGRRMPEGPGSFPGRL</sequence>
<feature type="compositionally biased region" description="Basic and acidic residues" evidence="5">
    <location>
        <begin position="2157"/>
        <end position="2200"/>
    </location>
</feature>
<feature type="domain" description="THO complex subunitTHOC2 C-terminal" evidence="6">
    <location>
        <begin position="1104"/>
        <end position="1417"/>
    </location>
</feature>
<comment type="caution">
    <text evidence="9">The sequence shown here is derived from an EMBL/GenBank/DDBJ whole genome shotgun (WGS) entry which is preliminary data.</text>
</comment>
<keyword evidence="4" id="KW-0539">Nucleus</keyword>
<feature type="domain" description="THO complex subunitTHOC2 N-terminal" evidence="7">
    <location>
        <begin position="748"/>
        <end position="823"/>
    </location>
</feature>
<feature type="compositionally biased region" description="Basic and acidic residues" evidence="5">
    <location>
        <begin position="1587"/>
        <end position="1608"/>
    </location>
</feature>
<feature type="compositionally biased region" description="Basic and acidic residues" evidence="5">
    <location>
        <begin position="417"/>
        <end position="435"/>
    </location>
</feature>
<dbReference type="EMBL" id="RIBY02001667">
    <property type="protein sequence ID" value="KAH9828282.1"/>
    <property type="molecule type" value="Genomic_DNA"/>
</dbReference>